<name>C4J831_MAIZE</name>
<sequence length="97" mass="10634">MYRDSSPTRYSTVDARSFSGSSHLRRGITSAVAFSAFSLPTDTGNLSCRCRPRQAALTLILCFPSSIAHRRTNWWMAPKLVPYAAAPGYNPLSAPII</sequence>
<evidence type="ECO:0000313" key="1">
    <source>
        <dbReference type="EMBL" id="ACR37331.1"/>
    </source>
</evidence>
<accession>C4J831</accession>
<organism evidence="1">
    <name type="scientific">Zea mays</name>
    <name type="common">Maize</name>
    <dbReference type="NCBI Taxonomy" id="4577"/>
    <lineage>
        <taxon>Eukaryota</taxon>
        <taxon>Viridiplantae</taxon>
        <taxon>Streptophyta</taxon>
        <taxon>Embryophyta</taxon>
        <taxon>Tracheophyta</taxon>
        <taxon>Spermatophyta</taxon>
        <taxon>Magnoliopsida</taxon>
        <taxon>Liliopsida</taxon>
        <taxon>Poales</taxon>
        <taxon>Poaceae</taxon>
        <taxon>PACMAD clade</taxon>
        <taxon>Panicoideae</taxon>
        <taxon>Andropogonodae</taxon>
        <taxon>Andropogoneae</taxon>
        <taxon>Tripsacinae</taxon>
        <taxon>Zea</taxon>
    </lineage>
</organism>
<reference evidence="1" key="1">
    <citation type="journal article" date="2009" name="PLoS Genet.">
        <title>Sequencing, mapping, and analysis of 27,455 maize full-length cDNAs.</title>
        <authorList>
            <person name="Soderlund C."/>
            <person name="Descour A."/>
            <person name="Kudrna D."/>
            <person name="Bomhoff M."/>
            <person name="Boyd L."/>
            <person name="Currie J."/>
            <person name="Angelova A."/>
            <person name="Collura K."/>
            <person name="Wissotski M."/>
            <person name="Ashley E."/>
            <person name="Morrow D."/>
            <person name="Fernandes J."/>
            <person name="Walbot V."/>
            <person name="Yu Y."/>
        </authorList>
    </citation>
    <scope>NUCLEOTIDE SEQUENCE</scope>
    <source>
        <strain evidence="1">B73</strain>
    </source>
</reference>
<protein>
    <submittedName>
        <fullName evidence="1">Uncharacterized protein</fullName>
    </submittedName>
</protein>
<proteinExistence type="evidence at transcript level"/>
<dbReference type="AlphaFoldDB" id="C4J831"/>
<reference evidence="1" key="2">
    <citation type="submission" date="2012-06" db="EMBL/GenBank/DDBJ databases">
        <authorList>
            <person name="Yu Y."/>
            <person name="Currie J."/>
            <person name="Lomeli R."/>
            <person name="Angelova A."/>
            <person name="Collura K."/>
            <person name="Wissotski M."/>
            <person name="Campos D."/>
            <person name="Kudrna D."/>
            <person name="Golser W."/>
            <person name="Ashely E."/>
            <person name="Descour A."/>
            <person name="Fernandes J."/>
            <person name="Soderlund C."/>
            <person name="Walbot V."/>
        </authorList>
    </citation>
    <scope>NUCLEOTIDE SEQUENCE</scope>
    <source>
        <strain evidence="1">B73</strain>
    </source>
</reference>
<dbReference type="EMBL" id="BT086978">
    <property type="protein sequence ID" value="ACR37331.1"/>
    <property type="molecule type" value="mRNA"/>
</dbReference>